<comment type="subcellular location">
    <subcellularLocation>
        <location evidence="1">Cell membrane</location>
    </subcellularLocation>
</comment>
<dbReference type="AlphaFoldDB" id="A0A382KWJ9"/>
<accession>A0A382KWJ9</accession>
<name>A0A382KWJ9_9ZZZZ</name>
<organism evidence="7">
    <name type="scientific">marine metagenome</name>
    <dbReference type="NCBI Taxonomy" id="408172"/>
    <lineage>
        <taxon>unclassified sequences</taxon>
        <taxon>metagenomes</taxon>
        <taxon>ecological metagenomes</taxon>
    </lineage>
</organism>
<evidence type="ECO:0000256" key="4">
    <source>
        <dbReference type="ARBA" id="ARBA00022679"/>
    </source>
</evidence>
<keyword evidence="4" id="KW-0808">Transferase</keyword>
<dbReference type="GO" id="GO:0005886">
    <property type="term" value="C:plasma membrane"/>
    <property type="evidence" value="ECO:0007669"/>
    <property type="project" value="UniProtKB-SubCell"/>
</dbReference>
<reference evidence="7" key="1">
    <citation type="submission" date="2018-05" db="EMBL/GenBank/DDBJ databases">
        <authorList>
            <person name="Lanie J.A."/>
            <person name="Ng W.-L."/>
            <person name="Kazmierczak K.M."/>
            <person name="Andrzejewski T.M."/>
            <person name="Davidsen T.M."/>
            <person name="Wayne K.J."/>
            <person name="Tettelin H."/>
            <person name="Glass J.I."/>
            <person name="Rusch D."/>
            <person name="Podicherti R."/>
            <person name="Tsui H.-C.T."/>
            <person name="Winkler M.E."/>
        </authorList>
    </citation>
    <scope>NUCLEOTIDE SEQUENCE</scope>
</reference>
<dbReference type="InterPro" id="IPR001173">
    <property type="entry name" value="Glyco_trans_2-like"/>
</dbReference>
<dbReference type="InterPro" id="IPR029044">
    <property type="entry name" value="Nucleotide-diphossugar_trans"/>
</dbReference>
<dbReference type="GO" id="GO:0016757">
    <property type="term" value="F:glycosyltransferase activity"/>
    <property type="evidence" value="ECO:0007669"/>
    <property type="project" value="UniProtKB-KW"/>
</dbReference>
<gene>
    <name evidence="7" type="ORF">METZ01_LOCUS279895</name>
</gene>
<keyword evidence="5" id="KW-0472">Membrane</keyword>
<dbReference type="SUPFAM" id="SSF53448">
    <property type="entry name" value="Nucleotide-diphospho-sugar transferases"/>
    <property type="match status" value="1"/>
</dbReference>
<feature type="non-terminal residue" evidence="7">
    <location>
        <position position="1"/>
    </location>
</feature>
<evidence type="ECO:0000256" key="1">
    <source>
        <dbReference type="ARBA" id="ARBA00004236"/>
    </source>
</evidence>
<proteinExistence type="predicted"/>
<protein>
    <recommendedName>
        <fullName evidence="6">Glycosyltransferase 2-like domain-containing protein</fullName>
    </recommendedName>
</protein>
<dbReference type="PANTHER" id="PTHR43646">
    <property type="entry name" value="GLYCOSYLTRANSFERASE"/>
    <property type="match status" value="1"/>
</dbReference>
<feature type="domain" description="Glycosyltransferase 2-like" evidence="6">
    <location>
        <begin position="1"/>
        <end position="136"/>
    </location>
</feature>
<evidence type="ECO:0000313" key="7">
    <source>
        <dbReference type="EMBL" id="SVC27041.1"/>
    </source>
</evidence>
<evidence type="ECO:0000256" key="5">
    <source>
        <dbReference type="ARBA" id="ARBA00023136"/>
    </source>
</evidence>
<keyword evidence="2" id="KW-1003">Cell membrane</keyword>
<dbReference type="Gene3D" id="3.90.550.10">
    <property type="entry name" value="Spore Coat Polysaccharide Biosynthesis Protein SpsA, Chain A"/>
    <property type="match status" value="1"/>
</dbReference>
<evidence type="ECO:0000259" key="6">
    <source>
        <dbReference type="Pfam" id="PF00535"/>
    </source>
</evidence>
<sequence>VIIPAYDEEVLLADTIGSVRKGMDEMSKVAGEIIVVDNNSSDRTASVARSAGAHVVFEPVNQISRARNSGAREARGECFLFVDADTQVPPRLLAQALAAMKAEKVGAGGSTLHFDSDVPQGVSSAQLIERWNCISRTFRLAAGSFLFCLREAFESVGGFSEKVFAGEEIFLSIALKRWCRCNDRDFRILDEFPVVTSSRKLAWYSKRRLLAVILLPCLCPFLLRSKRFCRFWYERPESSKRQ</sequence>
<dbReference type="PANTHER" id="PTHR43646:SF2">
    <property type="entry name" value="GLYCOSYLTRANSFERASE 2-LIKE DOMAIN-CONTAINING PROTEIN"/>
    <property type="match status" value="1"/>
</dbReference>
<keyword evidence="3" id="KW-0328">Glycosyltransferase</keyword>
<dbReference type="Pfam" id="PF00535">
    <property type="entry name" value="Glycos_transf_2"/>
    <property type="match status" value="1"/>
</dbReference>
<dbReference type="EMBL" id="UINC01082350">
    <property type="protein sequence ID" value="SVC27041.1"/>
    <property type="molecule type" value="Genomic_DNA"/>
</dbReference>
<evidence type="ECO:0000256" key="2">
    <source>
        <dbReference type="ARBA" id="ARBA00022475"/>
    </source>
</evidence>
<evidence type="ECO:0000256" key="3">
    <source>
        <dbReference type="ARBA" id="ARBA00022676"/>
    </source>
</evidence>